<keyword evidence="5 7" id="KW-0479">Metal-binding</keyword>
<dbReference type="PIRSF" id="PIRSF002030">
    <property type="entry name" value="Globin_Protozoa/Cyanobacteria"/>
    <property type="match status" value="1"/>
</dbReference>
<dbReference type="SUPFAM" id="SSF46458">
    <property type="entry name" value="Globin-like"/>
    <property type="match status" value="1"/>
</dbReference>
<organism evidence="10 11">
    <name type="scientific">Amycolatopsis mongoliensis</name>
    <dbReference type="NCBI Taxonomy" id="715475"/>
    <lineage>
        <taxon>Bacteria</taxon>
        <taxon>Bacillati</taxon>
        <taxon>Actinomycetota</taxon>
        <taxon>Actinomycetes</taxon>
        <taxon>Pseudonocardiales</taxon>
        <taxon>Pseudonocardiaceae</taxon>
        <taxon>Amycolatopsis</taxon>
    </lineage>
</organism>
<reference evidence="10 11" key="1">
    <citation type="submission" date="2023-06" db="EMBL/GenBank/DDBJ databases">
        <authorList>
            <person name="Oyuntsetseg B."/>
            <person name="Kim S.B."/>
        </authorList>
    </citation>
    <scope>NUCLEOTIDE SEQUENCE [LARGE SCALE GENOMIC DNA]</scope>
    <source>
        <strain evidence="10 11">4-36</strain>
    </source>
</reference>
<dbReference type="GO" id="GO:0046872">
    <property type="term" value="F:metal ion binding"/>
    <property type="evidence" value="ECO:0007669"/>
    <property type="project" value="UniProtKB-UniRule"/>
</dbReference>
<keyword evidence="11" id="KW-1185">Reference proteome</keyword>
<dbReference type="PROSITE" id="PS01213">
    <property type="entry name" value="GLOBIN_FAM_2"/>
    <property type="match status" value="1"/>
</dbReference>
<evidence type="ECO:0000313" key="11">
    <source>
        <dbReference type="Proteomes" id="UP001239397"/>
    </source>
</evidence>
<evidence type="ECO:0000256" key="9">
    <source>
        <dbReference type="PIRSR" id="PIRSR601486-1"/>
    </source>
</evidence>
<sequence length="133" mass="13969">MSTTTGTVIMTTIYERIGGEEALVAVVDDFYERVLADAELAAFFEGTGMPRLKGMQVAFFAAALGGPDEYRGRSMKDVHRGRGIGRHHFDLVAKYLADSLLAAGVPEETTQAIIGAVAPLSADIVAPGQPGGA</sequence>
<evidence type="ECO:0000256" key="3">
    <source>
        <dbReference type="ARBA" id="ARBA00022617"/>
    </source>
</evidence>
<dbReference type="GO" id="GO:0020037">
    <property type="term" value="F:heme binding"/>
    <property type="evidence" value="ECO:0007669"/>
    <property type="project" value="InterPro"/>
</dbReference>
<keyword evidence="4 7" id="KW-0561">Oxygen transport</keyword>
<comment type="similarity">
    <text evidence="1 7">Belongs to the truncated hemoglobin family. Group I subfamily.</text>
</comment>
<evidence type="ECO:0000256" key="2">
    <source>
        <dbReference type="ARBA" id="ARBA00022448"/>
    </source>
</evidence>
<feature type="binding site" description="distal binding residue" evidence="9">
    <location>
        <position position="79"/>
    </location>
    <ligand>
        <name>heme</name>
        <dbReference type="ChEBI" id="CHEBI:30413"/>
    </ligand>
    <ligandPart>
        <name>Fe</name>
        <dbReference type="ChEBI" id="CHEBI:18248"/>
    </ligandPart>
</feature>
<dbReference type="Proteomes" id="UP001239397">
    <property type="component" value="Chromosome"/>
</dbReference>
<evidence type="ECO:0000256" key="8">
    <source>
        <dbReference type="PIRSR" id="PIRSR002030-1"/>
    </source>
</evidence>
<name>A0A9Y2JYK6_9PSEU</name>
<dbReference type="InterPro" id="IPR001486">
    <property type="entry name" value="Hemoglobin_trunc"/>
</dbReference>
<dbReference type="CDD" id="cd00454">
    <property type="entry name" value="TrHb1_N"/>
    <property type="match status" value="1"/>
</dbReference>
<evidence type="ECO:0000256" key="7">
    <source>
        <dbReference type="PIRNR" id="PIRNR002030"/>
    </source>
</evidence>
<dbReference type="GO" id="GO:0005344">
    <property type="term" value="F:oxygen carrier activity"/>
    <property type="evidence" value="ECO:0007669"/>
    <property type="project" value="UniProtKB-UniRule"/>
</dbReference>
<keyword evidence="3 7" id="KW-0349">Heme</keyword>
<dbReference type="InterPro" id="IPR016339">
    <property type="entry name" value="Hemoglobin_trunc_I"/>
</dbReference>
<keyword evidence="2 7" id="KW-0813">Transport</keyword>
<dbReference type="RefSeq" id="WP_286003305.1">
    <property type="nucleotide sequence ID" value="NZ_CP127295.1"/>
</dbReference>
<dbReference type="AlphaFoldDB" id="A0A9Y2JYK6"/>
<dbReference type="InterPro" id="IPR012292">
    <property type="entry name" value="Globin/Proto"/>
</dbReference>
<evidence type="ECO:0000256" key="4">
    <source>
        <dbReference type="ARBA" id="ARBA00022621"/>
    </source>
</evidence>
<proteinExistence type="inferred from homology"/>
<keyword evidence="6 7" id="KW-0408">Iron</keyword>
<dbReference type="EMBL" id="CP127295">
    <property type="protein sequence ID" value="WIY07055.1"/>
    <property type="molecule type" value="Genomic_DNA"/>
</dbReference>
<evidence type="ECO:0000256" key="1">
    <source>
        <dbReference type="ARBA" id="ARBA00009660"/>
    </source>
</evidence>
<dbReference type="InterPro" id="IPR019795">
    <property type="entry name" value="Globin_bac-like_CS"/>
</dbReference>
<evidence type="ECO:0000256" key="5">
    <source>
        <dbReference type="ARBA" id="ARBA00022723"/>
    </source>
</evidence>
<dbReference type="InterPro" id="IPR009050">
    <property type="entry name" value="Globin-like_sf"/>
</dbReference>
<dbReference type="GO" id="GO:0019825">
    <property type="term" value="F:oxygen binding"/>
    <property type="evidence" value="ECO:0007669"/>
    <property type="project" value="InterPro"/>
</dbReference>
<feature type="binding site" description="proximal binding residue" evidence="8">
    <location>
        <position position="79"/>
    </location>
    <ligand>
        <name>heme</name>
        <dbReference type="ChEBI" id="CHEBI:30413"/>
    </ligand>
    <ligandPart>
        <name>Fe</name>
        <dbReference type="ChEBI" id="CHEBI:18248"/>
    </ligandPart>
</feature>
<comment type="cofactor">
    <cofactor evidence="8">
        <name>heme</name>
        <dbReference type="ChEBI" id="CHEBI:30413"/>
    </cofactor>
    <text evidence="8">Binds 1 heme group per subunit.</text>
</comment>
<protein>
    <recommendedName>
        <fullName evidence="7">Group 1 truncated hemoglobin</fullName>
    </recommendedName>
</protein>
<dbReference type="Pfam" id="PF01152">
    <property type="entry name" value="Bac_globin"/>
    <property type="match status" value="1"/>
</dbReference>
<dbReference type="Gene3D" id="1.10.490.10">
    <property type="entry name" value="Globins"/>
    <property type="match status" value="1"/>
</dbReference>
<dbReference type="KEGG" id="amog:QRX60_25560"/>
<accession>A0A9Y2JYK6</accession>
<gene>
    <name evidence="10" type="ORF">QRX60_25560</name>
</gene>
<evidence type="ECO:0000313" key="10">
    <source>
        <dbReference type="EMBL" id="WIY07055.1"/>
    </source>
</evidence>
<evidence type="ECO:0000256" key="6">
    <source>
        <dbReference type="ARBA" id="ARBA00023004"/>
    </source>
</evidence>